<gene>
    <name evidence="3" type="ORF">J3A84_13715</name>
</gene>
<reference evidence="3" key="1">
    <citation type="submission" date="2021-03" db="EMBL/GenBank/DDBJ databases">
        <title>Proteiniclasticum marinus sp. nov., isolated from tidal flat sediment.</title>
        <authorList>
            <person name="Namirimu T."/>
            <person name="Yang J.-A."/>
            <person name="Yang S.-H."/>
            <person name="Kim Y.-J."/>
            <person name="Kwon K.K."/>
        </authorList>
    </citation>
    <scope>NUCLEOTIDE SEQUENCE</scope>
    <source>
        <strain evidence="3">SCR006</strain>
    </source>
</reference>
<feature type="domain" description="DUF4825" evidence="2">
    <location>
        <begin position="180"/>
        <end position="275"/>
    </location>
</feature>
<evidence type="ECO:0000259" key="2">
    <source>
        <dbReference type="Pfam" id="PF16107"/>
    </source>
</evidence>
<protein>
    <submittedName>
        <fullName evidence="3">DUF4825 domain-containing protein</fullName>
    </submittedName>
</protein>
<evidence type="ECO:0000256" key="1">
    <source>
        <dbReference type="SAM" id="Phobius"/>
    </source>
</evidence>
<dbReference type="Proteomes" id="UP000664218">
    <property type="component" value="Unassembled WGS sequence"/>
</dbReference>
<keyword evidence="1" id="KW-1133">Transmembrane helix</keyword>
<evidence type="ECO:0000313" key="4">
    <source>
        <dbReference type="Proteomes" id="UP000664218"/>
    </source>
</evidence>
<dbReference type="AlphaFoldDB" id="A0A939HBG1"/>
<feature type="transmembrane region" description="Helical" evidence="1">
    <location>
        <begin position="12"/>
        <end position="30"/>
    </location>
</feature>
<comment type="caution">
    <text evidence="3">The sequence shown here is derived from an EMBL/GenBank/DDBJ whole genome shotgun (WGS) entry which is preliminary data.</text>
</comment>
<dbReference type="Pfam" id="PF16107">
    <property type="entry name" value="DUF4825"/>
    <property type="match status" value="1"/>
</dbReference>
<dbReference type="EMBL" id="JAFNJU010000012">
    <property type="protein sequence ID" value="MBO1266089.1"/>
    <property type="molecule type" value="Genomic_DNA"/>
</dbReference>
<sequence length="316" mass="35362">MSEIKRKSGRNIFMGILTLLLFSFVLFAILDRSQEEIRPPVLHVLMNDEVRKEALLGTYEWTSGDRSIVADADHPALLTYGELNTLEASKGQKVYMSLSDEEGYLPLNVISFEVYEEGSTEKVKDATYSINGDTLVLHLEEDSGEYVYALVMDFGQQGKADYAVRIHVDLQHFSVEELKELETPYVGNHGKVGEILSKLPAPGSGYVQRYLALKTAGEPYGIVAYYEPVEEMAGTIVFPTENPPNNVYENMEKNATALFCLVDNAGAVTFKVRQTPSTGELTDEDYEGSATFTRTQLTEKYGDLEDIMDHEDLFSE</sequence>
<organism evidence="3 4">
    <name type="scientific">Proteiniclasticum aestuarii</name>
    <dbReference type="NCBI Taxonomy" id="2817862"/>
    <lineage>
        <taxon>Bacteria</taxon>
        <taxon>Bacillati</taxon>
        <taxon>Bacillota</taxon>
        <taxon>Clostridia</taxon>
        <taxon>Eubacteriales</taxon>
        <taxon>Clostridiaceae</taxon>
        <taxon>Proteiniclasticum</taxon>
    </lineage>
</organism>
<name>A0A939HBG1_9CLOT</name>
<keyword evidence="1" id="KW-0812">Transmembrane</keyword>
<dbReference type="InterPro" id="IPR032250">
    <property type="entry name" value="DUF4825"/>
</dbReference>
<dbReference type="RefSeq" id="WP_207600616.1">
    <property type="nucleotide sequence ID" value="NZ_JAFNJU010000012.1"/>
</dbReference>
<proteinExistence type="predicted"/>
<keyword evidence="1" id="KW-0472">Membrane</keyword>
<evidence type="ECO:0000313" key="3">
    <source>
        <dbReference type="EMBL" id="MBO1266089.1"/>
    </source>
</evidence>
<accession>A0A939HBG1</accession>
<keyword evidence="4" id="KW-1185">Reference proteome</keyword>